<feature type="domain" description="FlgD/Vpr Ig-like" evidence="2">
    <location>
        <begin position="572"/>
        <end position="631"/>
    </location>
</feature>
<protein>
    <recommendedName>
        <fullName evidence="5">Transglutaminase-like domain-containing protein</fullName>
    </recommendedName>
</protein>
<comment type="caution">
    <text evidence="3">The sequence shown here is derived from an EMBL/GenBank/DDBJ whole genome shotgun (WGS) entry which is preliminary data.</text>
</comment>
<dbReference type="Proteomes" id="UP000051012">
    <property type="component" value="Unassembled WGS sequence"/>
</dbReference>
<evidence type="ECO:0000259" key="1">
    <source>
        <dbReference type="Pfam" id="PF01841"/>
    </source>
</evidence>
<feature type="domain" description="Transglutaminase-like" evidence="1">
    <location>
        <begin position="209"/>
        <end position="292"/>
    </location>
</feature>
<dbReference type="Gene3D" id="2.60.40.4070">
    <property type="match status" value="1"/>
</dbReference>
<dbReference type="SUPFAM" id="SSF54001">
    <property type="entry name" value="Cysteine proteinases"/>
    <property type="match status" value="1"/>
</dbReference>
<evidence type="ECO:0008006" key="5">
    <source>
        <dbReference type="Google" id="ProtNLM"/>
    </source>
</evidence>
<evidence type="ECO:0000313" key="3">
    <source>
        <dbReference type="EMBL" id="KPJ70551.1"/>
    </source>
</evidence>
<evidence type="ECO:0000259" key="2">
    <source>
        <dbReference type="Pfam" id="PF13860"/>
    </source>
</evidence>
<dbReference type="Pfam" id="PF01841">
    <property type="entry name" value="Transglut_core"/>
    <property type="match status" value="1"/>
</dbReference>
<proteinExistence type="predicted"/>
<reference evidence="3 4" key="1">
    <citation type="journal article" date="2015" name="Microbiome">
        <title>Genomic resolution of linkages in carbon, nitrogen, and sulfur cycling among widespread estuary sediment bacteria.</title>
        <authorList>
            <person name="Baker B.J."/>
            <person name="Lazar C.S."/>
            <person name="Teske A.P."/>
            <person name="Dick G.J."/>
        </authorList>
    </citation>
    <scope>NUCLEOTIDE SEQUENCE [LARGE SCALE GENOMIC DNA]</scope>
    <source>
        <strain evidence="3">DG_78</strain>
    </source>
</reference>
<organism evidence="3 4">
    <name type="scientific">candidate division TA06 bacterium DG_78</name>
    <dbReference type="NCBI Taxonomy" id="1703772"/>
    <lineage>
        <taxon>Bacteria</taxon>
        <taxon>Bacteria division TA06</taxon>
    </lineage>
</organism>
<name>A0A0S7Y6Y7_UNCT6</name>
<dbReference type="EMBL" id="LJNI01000170">
    <property type="protein sequence ID" value="KPJ70551.1"/>
    <property type="molecule type" value="Genomic_DNA"/>
</dbReference>
<gene>
    <name evidence="3" type="ORF">AMJ52_09810</name>
</gene>
<accession>A0A0S7Y6Y7</accession>
<dbReference type="InterPro" id="IPR038765">
    <property type="entry name" value="Papain-like_cys_pep_sf"/>
</dbReference>
<dbReference type="InterPro" id="IPR025965">
    <property type="entry name" value="FlgD/Vpr_Ig-like"/>
</dbReference>
<dbReference type="Gene3D" id="3.10.620.30">
    <property type="match status" value="1"/>
</dbReference>
<sequence length="653" mass="74245">MSGETLVVSEPSDSLTSLATLAVERAPCWLQHDLVDNLNNLDSAMQNQYAQMILDAQNPFIDEIAFQVAHIPYNILNQAGFYPGMIIENAQSLYQIDDFVDYAMIVDYGVGGVDSNYYSTVRYRTLNGTRDTIDVELSKEYYYWYILHPKISRELCSYIDPNTGDPASPPNGKFWRDYLFFYADSGYPYLQDYVMNIPILWGGLPNDTTDANGAIVALNNWMRQVLSFESPGIRKYQPVQIYYEHRGTCTEWSILTSAAARTSLIPTIRTSAYGNNHHWNEFFERRWIQWEPVNNMIDNYVYDPNWWELAAAINWRGDGYTWQATERYTPYCTLTVEVVDSVQNPIDGARVAVRGGPQPVTWYCAFDYTNSSGTCTFLLGDLLNYDCQVTSSCGSTPFTQVITNSQPGIHYHYSFQLNGGVPVLPATNDTFPSNPEDDYKVEIHLSVPEEVIYGNNPDDNSAFSFTDSTGCLEFFICSSDNYTRFLADSQFYGFLISMQIPEIDTSFVFPWNGSWYIVIANKEEISTAQEISLDVTLLKNPLYVSETKGCAPEIPRFSVQPNPFKEEVTITYGFGHSALCTGLTIYDITGRVVKSYPRFTPNALHSTQITWDGRDNSGTQLPNGIYFLECTVSYSNNLEVYRDVKKLILHREE</sequence>
<dbReference type="AlphaFoldDB" id="A0A0S7Y6Y7"/>
<evidence type="ECO:0000313" key="4">
    <source>
        <dbReference type="Proteomes" id="UP000051012"/>
    </source>
</evidence>
<dbReference type="Pfam" id="PF13860">
    <property type="entry name" value="FlgD_ig"/>
    <property type="match status" value="1"/>
</dbReference>
<dbReference type="InterPro" id="IPR002931">
    <property type="entry name" value="Transglutaminase-like"/>
</dbReference>